<evidence type="ECO:0000313" key="5">
    <source>
        <dbReference type="Proteomes" id="UP000272025"/>
    </source>
</evidence>
<accession>A0A3N2PQ20</accession>
<protein>
    <recommendedName>
        <fullName evidence="6">Pre-rRNA-processing protein TSR2</fullName>
    </recommendedName>
</protein>
<evidence type="ECO:0000256" key="2">
    <source>
        <dbReference type="ARBA" id="ARBA00022552"/>
    </source>
</evidence>
<evidence type="ECO:0000256" key="3">
    <source>
        <dbReference type="SAM" id="MobiDB-lite"/>
    </source>
</evidence>
<sequence>MASAGATAAFTAADAQKNFEQSVVLSLHLWPGLTVAVQNGWGGEDSSDKRDWFAGAVADLFAPFDKIINSVAVPRADSAGTAPEEPDAPYVEEFLLQVMLDEFDVNIDDDSAYDVAKEIVRLRAECARGRFDDVSELRNRWESRKGKKVAVLVQADPDADDDDDDDDEDDDDDDDDDDDEDRNGREINDDIEMDKAPQLVSAPKEKPPTEVDEDGFTKVTKRR</sequence>
<name>A0A3N2PQ20_SODAK</name>
<dbReference type="GeneID" id="39577774"/>
<evidence type="ECO:0000313" key="4">
    <source>
        <dbReference type="EMBL" id="ROT36595.1"/>
    </source>
</evidence>
<dbReference type="EMBL" id="ML119059">
    <property type="protein sequence ID" value="ROT36595.1"/>
    <property type="molecule type" value="Genomic_DNA"/>
</dbReference>
<feature type="compositionally biased region" description="Acidic residues" evidence="3">
    <location>
        <begin position="157"/>
        <end position="181"/>
    </location>
</feature>
<dbReference type="Proteomes" id="UP000272025">
    <property type="component" value="Unassembled WGS sequence"/>
</dbReference>
<proteinExistence type="inferred from homology"/>
<reference evidence="4 5" key="1">
    <citation type="journal article" date="2018" name="Mol. Ecol.">
        <title>The obligate alkalophilic soda-lake fungus Sodiomyces alkalinus has shifted to a protein diet.</title>
        <authorList>
            <person name="Grum-Grzhimaylo A.A."/>
            <person name="Falkoski D.L."/>
            <person name="van den Heuvel J."/>
            <person name="Valero-Jimenez C.A."/>
            <person name="Min B."/>
            <person name="Choi I.G."/>
            <person name="Lipzen A."/>
            <person name="Daum C.G."/>
            <person name="Aanen D.K."/>
            <person name="Tsang A."/>
            <person name="Henrissat B."/>
            <person name="Bilanenko E.N."/>
            <person name="de Vries R.P."/>
            <person name="van Kan J.A.L."/>
            <person name="Grigoriev I.V."/>
            <person name="Debets A.J.M."/>
        </authorList>
    </citation>
    <scope>NUCLEOTIDE SEQUENCE [LARGE SCALE GENOMIC DNA]</scope>
    <source>
        <strain evidence="4 5">F11</strain>
    </source>
</reference>
<dbReference type="Pfam" id="PF10273">
    <property type="entry name" value="WGG"/>
    <property type="match status" value="1"/>
</dbReference>
<dbReference type="OrthoDB" id="263560at2759"/>
<feature type="region of interest" description="Disordered" evidence="3">
    <location>
        <begin position="152"/>
        <end position="223"/>
    </location>
</feature>
<dbReference type="AlphaFoldDB" id="A0A3N2PQ20"/>
<dbReference type="STRING" id="1314773.A0A3N2PQ20"/>
<evidence type="ECO:0008006" key="6">
    <source>
        <dbReference type="Google" id="ProtNLM"/>
    </source>
</evidence>
<dbReference type="RefSeq" id="XP_028464401.1">
    <property type="nucleotide sequence ID" value="XM_028609296.1"/>
</dbReference>
<keyword evidence="2" id="KW-0698">rRNA processing</keyword>
<evidence type="ECO:0000256" key="1">
    <source>
        <dbReference type="ARBA" id="ARBA00006524"/>
    </source>
</evidence>
<keyword evidence="5" id="KW-1185">Reference proteome</keyword>
<comment type="similarity">
    <text evidence="1">Belongs to the TSR2 family.</text>
</comment>
<organism evidence="4 5">
    <name type="scientific">Sodiomyces alkalinus (strain CBS 110278 / VKM F-3762 / F11)</name>
    <name type="common">Alkaliphilic filamentous fungus</name>
    <dbReference type="NCBI Taxonomy" id="1314773"/>
    <lineage>
        <taxon>Eukaryota</taxon>
        <taxon>Fungi</taxon>
        <taxon>Dikarya</taxon>
        <taxon>Ascomycota</taxon>
        <taxon>Pezizomycotina</taxon>
        <taxon>Sordariomycetes</taxon>
        <taxon>Hypocreomycetidae</taxon>
        <taxon>Glomerellales</taxon>
        <taxon>Plectosphaerellaceae</taxon>
        <taxon>Sodiomyces</taxon>
    </lineage>
</organism>
<gene>
    <name evidence="4" type="ORF">SODALDRAFT_315605</name>
</gene>
<dbReference type="PANTHER" id="PTHR21250">
    <property type="entry name" value="PRE-RRNA-PROCESSING PROTEIN TSR2 HOMOLOG"/>
    <property type="match status" value="1"/>
</dbReference>
<dbReference type="GO" id="GO:0006364">
    <property type="term" value="P:rRNA processing"/>
    <property type="evidence" value="ECO:0007669"/>
    <property type="project" value="UniProtKB-KW"/>
</dbReference>
<dbReference type="InterPro" id="IPR019398">
    <property type="entry name" value="Pre-rRNA_process_TSR2"/>
</dbReference>